<keyword evidence="1" id="KW-0812">Transmembrane</keyword>
<reference evidence="3" key="1">
    <citation type="submission" date="2016-11" db="EMBL/GenBank/DDBJ databases">
        <authorList>
            <person name="Varghese N."/>
            <person name="Submissions S."/>
        </authorList>
    </citation>
    <scope>NUCLEOTIDE SEQUENCE [LARGE SCALE GENOMIC DNA]</scope>
    <source>
        <strain evidence="3">DSM 18095</strain>
    </source>
</reference>
<organism evidence="2 3">
    <name type="scientific">Tissierella praeacuta DSM 18095</name>
    <dbReference type="NCBI Taxonomy" id="1123404"/>
    <lineage>
        <taxon>Bacteria</taxon>
        <taxon>Bacillati</taxon>
        <taxon>Bacillota</taxon>
        <taxon>Tissierellia</taxon>
        <taxon>Tissierellales</taxon>
        <taxon>Tissierellaceae</taxon>
        <taxon>Tissierella</taxon>
    </lineage>
</organism>
<evidence type="ECO:0000313" key="3">
    <source>
        <dbReference type="Proteomes" id="UP000184114"/>
    </source>
</evidence>
<dbReference type="RefSeq" id="WP_072977040.1">
    <property type="nucleotide sequence ID" value="NZ_FQTY01000016.1"/>
</dbReference>
<name>A0A1M4YDK9_9FIRM</name>
<feature type="transmembrane region" description="Helical" evidence="1">
    <location>
        <begin position="34"/>
        <end position="55"/>
    </location>
</feature>
<dbReference type="STRING" id="1123404.SAMN02745784_02616"/>
<keyword evidence="1" id="KW-1133">Transmembrane helix</keyword>
<gene>
    <name evidence="2" type="ORF">SAMN02745784_02616</name>
</gene>
<keyword evidence="1" id="KW-0472">Membrane</keyword>
<sequence length="142" mass="17116">MRKIKQWIKYLILFIIGGISYFFIEILWRGYSHITMFILGGLCFISVGLVNEYYFTFKKPLLIQQCISCLIITILELIFGLILNVKLGLDVWDYSNFKFNFMGQICLRYSILWFFLSLPTIIFYDYLRHFLFREGKPKYRLI</sequence>
<proteinExistence type="predicted"/>
<feature type="transmembrane region" description="Helical" evidence="1">
    <location>
        <begin position="107"/>
        <end position="127"/>
    </location>
</feature>
<dbReference type="Proteomes" id="UP000184114">
    <property type="component" value="Unassembled WGS sequence"/>
</dbReference>
<evidence type="ECO:0000256" key="1">
    <source>
        <dbReference type="SAM" id="Phobius"/>
    </source>
</evidence>
<dbReference type="InterPro" id="IPR010540">
    <property type="entry name" value="CmpB_TMEM229"/>
</dbReference>
<dbReference type="Pfam" id="PF06541">
    <property type="entry name" value="ABC_trans_CmpB"/>
    <property type="match status" value="1"/>
</dbReference>
<dbReference type="GeneID" id="91081255"/>
<keyword evidence="3" id="KW-1185">Reference proteome</keyword>
<protein>
    <submittedName>
        <fullName evidence="2">Putative ABC-transporter type IV</fullName>
    </submittedName>
</protein>
<evidence type="ECO:0000313" key="2">
    <source>
        <dbReference type="EMBL" id="SHF03819.1"/>
    </source>
</evidence>
<feature type="transmembrane region" description="Helical" evidence="1">
    <location>
        <begin position="7"/>
        <end position="28"/>
    </location>
</feature>
<accession>A0A1M4YDK9</accession>
<dbReference type="EMBL" id="FQTY01000016">
    <property type="protein sequence ID" value="SHF03819.1"/>
    <property type="molecule type" value="Genomic_DNA"/>
</dbReference>
<dbReference type="AlphaFoldDB" id="A0A1M4YDK9"/>
<feature type="transmembrane region" description="Helical" evidence="1">
    <location>
        <begin position="67"/>
        <end position="87"/>
    </location>
</feature>